<dbReference type="GO" id="GO:0016114">
    <property type="term" value="P:terpenoid biosynthetic process"/>
    <property type="evidence" value="ECO:0007669"/>
    <property type="project" value="UniProtKB-ARBA"/>
</dbReference>
<dbReference type="AlphaFoldDB" id="A0A2H0TZJ2"/>
<accession>A0A2H0TZJ2</accession>
<dbReference type="InterPro" id="IPR053378">
    <property type="entry name" value="Prenyl_diphosphate_synthase"/>
</dbReference>
<evidence type="ECO:0000313" key="8">
    <source>
        <dbReference type="EMBL" id="PIR78655.1"/>
    </source>
</evidence>
<dbReference type="PROSITE" id="PS00444">
    <property type="entry name" value="POLYPRENYL_SYNTHASE_2"/>
    <property type="match status" value="1"/>
</dbReference>
<keyword evidence="6" id="KW-0414">Isoprene biosynthesis</keyword>
<organism evidence="8 9">
    <name type="scientific">Candidatus Magasanikbacteria bacterium CG10_big_fil_rev_8_21_14_0_10_36_16</name>
    <dbReference type="NCBI Taxonomy" id="1974645"/>
    <lineage>
        <taxon>Bacteria</taxon>
        <taxon>Candidatus Magasanikiibacteriota</taxon>
    </lineage>
</organism>
<dbReference type="Proteomes" id="UP000230852">
    <property type="component" value="Unassembled WGS sequence"/>
</dbReference>
<dbReference type="SFLD" id="SFLDG01017">
    <property type="entry name" value="Polyprenyl_Transferase_Like"/>
    <property type="match status" value="1"/>
</dbReference>
<dbReference type="PANTHER" id="PTHR43281:SF1">
    <property type="entry name" value="FARNESYL DIPHOSPHATE SYNTHASE"/>
    <property type="match status" value="1"/>
</dbReference>
<dbReference type="SFLD" id="SFLDS00005">
    <property type="entry name" value="Isoprenoid_Synthase_Type_I"/>
    <property type="match status" value="1"/>
</dbReference>
<name>A0A2H0TZJ2_9BACT</name>
<dbReference type="NCBIfam" id="NF045485">
    <property type="entry name" value="FPPsyn"/>
    <property type="match status" value="1"/>
</dbReference>
<dbReference type="NCBIfam" id="NF007877">
    <property type="entry name" value="PRK10581.1"/>
    <property type="match status" value="1"/>
</dbReference>
<comment type="similarity">
    <text evidence="2 7">Belongs to the FPP/GGPP synthase family.</text>
</comment>
<dbReference type="GO" id="GO:0005737">
    <property type="term" value="C:cytoplasm"/>
    <property type="evidence" value="ECO:0007669"/>
    <property type="project" value="UniProtKB-ARBA"/>
</dbReference>
<protein>
    <submittedName>
        <fullName evidence="8">(2E,6E)-farnesyl diphosphate synthase</fullName>
    </submittedName>
</protein>
<dbReference type="InterPro" id="IPR033749">
    <property type="entry name" value="Polyprenyl_synt_CS"/>
</dbReference>
<reference evidence="9" key="1">
    <citation type="submission" date="2017-09" db="EMBL/GenBank/DDBJ databases">
        <title>Depth-based differentiation of microbial function through sediment-hosted aquifers and enrichment of novel symbionts in the deep terrestrial subsurface.</title>
        <authorList>
            <person name="Probst A.J."/>
            <person name="Ladd B."/>
            <person name="Jarett J.K."/>
            <person name="Geller-Mcgrath D.E."/>
            <person name="Sieber C.M.K."/>
            <person name="Emerson J.B."/>
            <person name="Anantharaman K."/>
            <person name="Thomas B.C."/>
            <person name="Malmstrom R."/>
            <person name="Stieglmeier M."/>
            <person name="Klingl A."/>
            <person name="Woyke T."/>
            <person name="Ryan C.M."/>
            <person name="Banfield J.F."/>
        </authorList>
    </citation>
    <scope>NUCLEOTIDE SEQUENCE [LARGE SCALE GENOMIC DNA]</scope>
</reference>
<keyword evidence="3 7" id="KW-0808">Transferase</keyword>
<evidence type="ECO:0000256" key="2">
    <source>
        <dbReference type="ARBA" id="ARBA00006706"/>
    </source>
</evidence>
<evidence type="ECO:0000313" key="9">
    <source>
        <dbReference type="Proteomes" id="UP000230852"/>
    </source>
</evidence>
<dbReference type="InterPro" id="IPR000092">
    <property type="entry name" value="Polyprenyl_synt"/>
</dbReference>
<dbReference type="FunFam" id="1.10.600.10:FF:000001">
    <property type="entry name" value="Geranylgeranyl diphosphate synthase"/>
    <property type="match status" value="1"/>
</dbReference>
<dbReference type="Pfam" id="PF00348">
    <property type="entry name" value="polyprenyl_synt"/>
    <property type="match status" value="1"/>
</dbReference>
<evidence type="ECO:0000256" key="4">
    <source>
        <dbReference type="ARBA" id="ARBA00022723"/>
    </source>
</evidence>
<dbReference type="PROSITE" id="PS00723">
    <property type="entry name" value="POLYPRENYL_SYNTHASE_1"/>
    <property type="match status" value="1"/>
</dbReference>
<sequence length="296" mass="32235">MEFTEMLKTYQKRVEVALQSWLPDENQIPTSLHQAMRYATLDGGKRVRPILVYTTGQALGVTLGQLDGPACAVELIHASSLVHDDLPGMDNDMLRRGKPTCHIAFGEPTALLTGDALPSLAFEVLANDKMMKTDPIIRLKMITELARANGSPGIAGGQVLDMEAEGKQITLEQLQTLHSKKTGALILASVRLGALSCTTISDSQKQALDNYAKAIGLAFQVRDDILNVETNSKILGKPNGSDQARGKSTYVSLFGLEESKNKAQELYKKALEELSGLGMELEPLRQLSAFIVERNN</sequence>
<keyword evidence="4" id="KW-0479">Metal-binding</keyword>
<gene>
    <name evidence="8" type="ORF">COU28_00270</name>
</gene>
<dbReference type="PANTHER" id="PTHR43281">
    <property type="entry name" value="FARNESYL DIPHOSPHATE SYNTHASE"/>
    <property type="match status" value="1"/>
</dbReference>
<keyword evidence="5" id="KW-0460">Magnesium</keyword>
<evidence type="ECO:0000256" key="6">
    <source>
        <dbReference type="ARBA" id="ARBA00023229"/>
    </source>
</evidence>
<comment type="cofactor">
    <cofactor evidence="1">
        <name>Mg(2+)</name>
        <dbReference type="ChEBI" id="CHEBI:18420"/>
    </cofactor>
</comment>
<evidence type="ECO:0000256" key="5">
    <source>
        <dbReference type="ARBA" id="ARBA00022842"/>
    </source>
</evidence>
<comment type="caution">
    <text evidence="8">The sequence shown here is derived from an EMBL/GenBank/DDBJ whole genome shotgun (WGS) entry which is preliminary data.</text>
</comment>
<dbReference type="CDD" id="cd00685">
    <property type="entry name" value="Trans_IPPS_HT"/>
    <property type="match status" value="1"/>
</dbReference>
<proteinExistence type="inferred from homology"/>
<evidence type="ECO:0000256" key="1">
    <source>
        <dbReference type="ARBA" id="ARBA00001946"/>
    </source>
</evidence>
<dbReference type="EMBL" id="PFBU01000006">
    <property type="protein sequence ID" value="PIR78655.1"/>
    <property type="molecule type" value="Genomic_DNA"/>
</dbReference>
<dbReference type="SUPFAM" id="SSF48576">
    <property type="entry name" value="Terpenoid synthases"/>
    <property type="match status" value="1"/>
</dbReference>
<dbReference type="GO" id="GO:0004659">
    <property type="term" value="F:prenyltransferase activity"/>
    <property type="evidence" value="ECO:0007669"/>
    <property type="project" value="InterPro"/>
</dbReference>
<dbReference type="GO" id="GO:0046872">
    <property type="term" value="F:metal ion binding"/>
    <property type="evidence" value="ECO:0007669"/>
    <property type="project" value="UniProtKB-KW"/>
</dbReference>
<dbReference type="Gene3D" id="1.10.600.10">
    <property type="entry name" value="Farnesyl Diphosphate Synthase"/>
    <property type="match status" value="1"/>
</dbReference>
<evidence type="ECO:0000256" key="7">
    <source>
        <dbReference type="RuleBase" id="RU004466"/>
    </source>
</evidence>
<dbReference type="InterPro" id="IPR008949">
    <property type="entry name" value="Isoprenoid_synthase_dom_sf"/>
</dbReference>
<evidence type="ECO:0000256" key="3">
    <source>
        <dbReference type="ARBA" id="ARBA00022679"/>
    </source>
</evidence>